<dbReference type="FunFam" id="3.40.140.20:FF:000001">
    <property type="entry name" value="Bifunctional purine biosynthesis protein PurH"/>
    <property type="match status" value="1"/>
</dbReference>
<dbReference type="PIRSF" id="PIRSF000414">
    <property type="entry name" value="AICARFT_IMPCHas"/>
    <property type="match status" value="1"/>
</dbReference>
<dbReference type="NCBIfam" id="TIGR00355">
    <property type="entry name" value="purH"/>
    <property type="match status" value="1"/>
</dbReference>
<dbReference type="InterPro" id="IPR002695">
    <property type="entry name" value="PurH-like"/>
</dbReference>
<dbReference type="GO" id="GO:0005829">
    <property type="term" value="C:cytosol"/>
    <property type="evidence" value="ECO:0007669"/>
    <property type="project" value="TreeGrafter"/>
</dbReference>
<dbReference type="AlphaFoldDB" id="A0A6I4TSB6"/>
<dbReference type="RefSeq" id="WP_161389228.1">
    <property type="nucleotide sequence ID" value="NZ_JBHSCP010000001.1"/>
</dbReference>
<evidence type="ECO:0000256" key="7">
    <source>
        <dbReference type="ARBA" id="ARBA00023268"/>
    </source>
</evidence>
<evidence type="ECO:0000259" key="11">
    <source>
        <dbReference type="PROSITE" id="PS51855"/>
    </source>
</evidence>
<dbReference type="GO" id="GO:0004643">
    <property type="term" value="F:phosphoribosylaminoimidazolecarboxamide formyltransferase activity"/>
    <property type="evidence" value="ECO:0007669"/>
    <property type="project" value="UniProtKB-UniRule"/>
</dbReference>
<dbReference type="SUPFAM" id="SSF53927">
    <property type="entry name" value="Cytidine deaminase-like"/>
    <property type="match status" value="1"/>
</dbReference>
<dbReference type="OrthoDB" id="9802065at2"/>
<dbReference type="Pfam" id="PF01808">
    <property type="entry name" value="AICARFT_IMPCHas"/>
    <property type="match status" value="1"/>
</dbReference>
<comment type="similarity">
    <text evidence="3 10">Belongs to the PurH family.</text>
</comment>
<keyword evidence="5 10" id="KW-0658">Purine biosynthesis</keyword>
<dbReference type="SUPFAM" id="SSF52335">
    <property type="entry name" value="Methylglyoxal synthase-like"/>
    <property type="match status" value="1"/>
</dbReference>
<feature type="domain" description="MGS-like" evidence="11">
    <location>
        <begin position="1"/>
        <end position="148"/>
    </location>
</feature>
<evidence type="ECO:0000256" key="9">
    <source>
        <dbReference type="ARBA" id="ARBA00050687"/>
    </source>
</evidence>
<dbReference type="CDD" id="cd01421">
    <property type="entry name" value="IMPCH"/>
    <property type="match status" value="1"/>
</dbReference>
<dbReference type="InterPro" id="IPR011607">
    <property type="entry name" value="MGS-like_dom"/>
</dbReference>
<evidence type="ECO:0000256" key="4">
    <source>
        <dbReference type="ARBA" id="ARBA00022679"/>
    </source>
</evidence>
<dbReference type="InterPro" id="IPR016193">
    <property type="entry name" value="Cytidine_deaminase-like"/>
</dbReference>
<comment type="catalytic activity">
    <reaction evidence="8 10">
        <text>(6R)-10-formyltetrahydrofolate + 5-amino-1-(5-phospho-beta-D-ribosyl)imidazole-4-carboxamide = 5-formamido-1-(5-phospho-D-ribosyl)imidazole-4-carboxamide + (6S)-5,6,7,8-tetrahydrofolate</text>
        <dbReference type="Rhea" id="RHEA:22192"/>
        <dbReference type="ChEBI" id="CHEBI:57453"/>
        <dbReference type="ChEBI" id="CHEBI:58467"/>
        <dbReference type="ChEBI" id="CHEBI:58475"/>
        <dbReference type="ChEBI" id="CHEBI:195366"/>
        <dbReference type="EC" id="2.1.2.3"/>
    </reaction>
</comment>
<name>A0A6I4TSB6_9SPHN</name>
<dbReference type="NCBIfam" id="NF002049">
    <property type="entry name" value="PRK00881.1"/>
    <property type="match status" value="1"/>
</dbReference>
<evidence type="ECO:0000256" key="3">
    <source>
        <dbReference type="ARBA" id="ARBA00007667"/>
    </source>
</evidence>
<dbReference type="SMART" id="SM00798">
    <property type="entry name" value="AICARFT_IMPCHas"/>
    <property type="match status" value="1"/>
</dbReference>
<comment type="caution">
    <text evidence="12">The sequence shown here is derived from an EMBL/GenBank/DDBJ whole genome shotgun (WGS) entry which is preliminary data.</text>
</comment>
<evidence type="ECO:0000313" key="12">
    <source>
        <dbReference type="EMBL" id="MXO97488.1"/>
    </source>
</evidence>
<dbReference type="Pfam" id="PF02142">
    <property type="entry name" value="MGS"/>
    <property type="match status" value="1"/>
</dbReference>
<evidence type="ECO:0000256" key="5">
    <source>
        <dbReference type="ARBA" id="ARBA00022755"/>
    </source>
</evidence>
<proteinExistence type="inferred from homology"/>
<sequence length="539" mass="56757">MSDVTIRRALLSVSDKTGVVELASRLHKGGVELVSTGGTARALRDAGLPVRDVADVTGFPEMMDGRVKTLHPLIHGGLLAVRDDADHAASMEAHDIGAIDLLVCNLYPFEETVARGADRAEVIENIDIGGPAMIRSASKNHGYVTIVTDPADYATLLEELAGNDGATTEAFRIRMAGKAFARTASYDAAIANWFAWSDAFSHPAGPEALDASLFPPVMPLAFRRDAVLRYGENPHQQAAIYKAQAGGAGVPQAQQVQGKELSYNNFNDADAALELVAEFAGQDPAVVILKHANPCGVAQAATPLAAWREALACDSVSAFGGIVALNTPLDGATAAAIAEIFTEVVIAPGADEEAREIFAAKKNLRLLLTENLPDPRRPGLMLKSIAGGLLVQSRDNGAVTADMLQVVTKRAPTERELADCLFAWTIARHVKSNAIVFAKDGVTAGIGAGQMNRRDSARIAAIRAREAAETEGWAEPRTIGSAMASEAFLPFADGLQAAIDAGATAVIQPGGAMRDDEVIAAADEAGLAMVFTGMRHFRH</sequence>
<dbReference type="InterPro" id="IPR036914">
    <property type="entry name" value="MGS-like_dom_sf"/>
</dbReference>
<dbReference type="Gene3D" id="3.40.140.20">
    <property type="match status" value="2"/>
</dbReference>
<keyword evidence="4 10" id="KW-0808">Transferase</keyword>
<keyword evidence="6 10" id="KW-0378">Hydrolase</keyword>
<dbReference type="Proteomes" id="UP000469430">
    <property type="component" value="Unassembled WGS sequence"/>
</dbReference>
<accession>A0A6I4TSB6</accession>
<comment type="domain">
    <text evidence="10">The IMP cyclohydrolase activity resides in the N-terminal region.</text>
</comment>
<evidence type="ECO:0000256" key="1">
    <source>
        <dbReference type="ARBA" id="ARBA00004844"/>
    </source>
</evidence>
<dbReference type="EC" id="2.1.2.3" evidence="10"/>
<dbReference type="PANTHER" id="PTHR11692:SF0">
    <property type="entry name" value="BIFUNCTIONAL PURINE BIOSYNTHESIS PROTEIN ATIC"/>
    <property type="match status" value="1"/>
</dbReference>
<evidence type="ECO:0000256" key="10">
    <source>
        <dbReference type="HAMAP-Rule" id="MF_00139"/>
    </source>
</evidence>
<dbReference type="SMART" id="SM00851">
    <property type="entry name" value="MGS"/>
    <property type="match status" value="1"/>
</dbReference>
<dbReference type="InterPro" id="IPR024051">
    <property type="entry name" value="AICAR_Tfase_dup_dom_sf"/>
</dbReference>
<protein>
    <recommendedName>
        <fullName evidence="10">Bifunctional purine biosynthesis protein PurH</fullName>
    </recommendedName>
    <domain>
        <recommendedName>
            <fullName evidence="10">Phosphoribosylaminoimidazolecarboxamide formyltransferase</fullName>
            <ecNumber evidence="10">2.1.2.3</ecNumber>
        </recommendedName>
        <alternativeName>
            <fullName evidence="10">AICAR transformylase</fullName>
        </alternativeName>
    </domain>
    <domain>
        <recommendedName>
            <fullName evidence="10">IMP cyclohydrolase</fullName>
            <ecNumber evidence="10">3.5.4.10</ecNumber>
        </recommendedName>
        <alternativeName>
            <fullName evidence="10">ATIC</fullName>
        </alternativeName>
        <alternativeName>
            <fullName evidence="10">IMP synthase</fullName>
        </alternativeName>
        <alternativeName>
            <fullName evidence="10">Inosinicase</fullName>
        </alternativeName>
    </domain>
</protein>
<dbReference type="EC" id="3.5.4.10" evidence="10"/>
<keyword evidence="13" id="KW-1185">Reference proteome</keyword>
<dbReference type="Gene3D" id="3.40.50.1380">
    <property type="entry name" value="Methylglyoxal synthase-like domain"/>
    <property type="match status" value="1"/>
</dbReference>
<organism evidence="12 13">
    <name type="scientific">Croceibacterium xixiisoli</name>
    <dbReference type="NCBI Taxonomy" id="1476466"/>
    <lineage>
        <taxon>Bacteria</taxon>
        <taxon>Pseudomonadati</taxon>
        <taxon>Pseudomonadota</taxon>
        <taxon>Alphaproteobacteria</taxon>
        <taxon>Sphingomonadales</taxon>
        <taxon>Erythrobacteraceae</taxon>
        <taxon>Croceibacterium</taxon>
    </lineage>
</organism>
<dbReference type="UniPathway" id="UPA00074">
    <property type="reaction ID" value="UER00133"/>
</dbReference>
<evidence type="ECO:0000256" key="8">
    <source>
        <dbReference type="ARBA" id="ARBA00050488"/>
    </source>
</evidence>
<evidence type="ECO:0000256" key="6">
    <source>
        <dbReference type="ARBA" id="ARBA00022801"/>
    </source>
</evidence>
<gene>
    <name evidence="10 12" type="primary">purH</name>
    <name evidence="12" type="ORF">GRI97_00610</name>
</gene>
<evidence type="ECO:0000313" key="13">
    <source>
        <dbReference type="Proteomes" id="UP000469430"/>
    </source>
</evidence>
<keyword evidence="7 10" id="KW-0511">Multifunctional enzyme</keyword>
<dbReference type="PANTHER" id="PTHR11692">
    <property type="entry name" value="BIFUNCTIONAL PURINE BIOSYNTHESIS PROTEIN PURH"/>
    <property type="match status" value="1"/>
</dbReference>
<evidence type="ECO:0000256" key="2">
    <source>
        <dbReference type="ARBA" id="ARBA00004954"/>
    </source>
</evidence>
<comment type="catalytic activity">
    <reaction evidence="9 10">
        <text>IMP + H2O = 5-formamido-1-(5-phospho-D-ribosyl)imidazole-4-carboxamide</text>
        <dbReference type="Rhea" id="RHEA:18445"/>
        <dbReference type="ChEBI" id="CHEBI:15377"/>
        <dbReference type="ChEBI" id="CHEBI:58053"/>
        <dbReference type="ChEBI" id="CHEBI:58467"/>
        <dbReference type="EC" id="3.5.4.10"/>
    </reaction>
</comment>
<comment type="pathway">
    <text evidence="2 10">Purine metabolism; IMP biosynthesis via de novo pathway; 5-formamido-1-(5-phospho-D-ribosyl)imidazole-4-carboxamide from 5-amino-1-(5-phospho-D-ribosyl)imidazole-4-carboxamide (10-formyl THF route): step 1/1.</text>
</comment>
<dbReference type="GO" id="GO:0006189">
    <property type="term" value="P:'de novo' IMP biosynthetic process"/>
    <property type="evidence" value="ECO:0007669"/>
    <property type="project" value="UniProtKB-UniRule"/>
</dbReference>
<dbReference type="PROSITE" id="PS51855">
    <property type="entry name" value="MGS"/>
    <property type="match status" value="1"/>
</dbReference>
<dbReference type="HAMAP" id="MF_00139">
    <property type="entry name" value="PurH"/>
    <property type="match status" value="1"/>
</dbReference>
<comment type="pathway">
    <text evidence="1 10">Purine metabolism; IMP biosynthesis via de novo pathway; IMP from 5-formamido-1-(5-phospho-D-ribosyl)imidazole-4-carboxamide: step 1/1.</text>
</comment>
<dbReference type="EMBL" id="WTYJ01000001">
    <property type="protein sequence ID" value="MXO97488.1"/>
    <property type="molecule type" value="Genomic_DNA"/>
</dbReference>
<reference evidence="12 13" key="1">
    <citation type="submission" date="2019-12" db="EMBL/GenBank/DDBJ databases">
        <title>Genomic-based taxomic classification of the family Erythrobacteraceae.</title>
        <authorList>
            <person name="Xu L."/>
        </authorList>
    </citation>
    <scope>NUCLEOTIDE SEQUENCE [LARGE SCALE GENOMIC DNA]</scope>
    <source>
        <strain evidence="12 13">S36</strain>
    </source>
</reference>
<dbReference type="GO" id="GO:0003937">
    <property type="term" value="F:IMP cyclohydrolase activity"/>
    <property type="evidence" value="ECO:0007669"/>
    <property type="project" value="UniProtKB-UniRule"/>
</dbReference>
<dbReference type="FunFam" id="3.40.50.1380:FF:000001">
    <property type="entry name" value="Bifunctional purine biosynthesis protein PurH"/>
    <property type="match status" value="1"/>
</dbReference>